<sequence>MCVPWQGHLLTASLLTFWNPPTTAQLTSESVPFNAAKGWDFLFYEEASGQFHIYQENTPVLPAGVIAGIVAGVLVRVALVITQGLSLLFTRAARYQD</sequence>
<feature type="transmembrane region" description="Helical" evidence="1">
    <location>
        <begin position="65"/>
        <end position="89"/>
    </location>
</feature>
<dbReference type="Proteomes" id="UP000694906">
    <property type="component" value="Unplaced"/>
</dbReference>
<name>A0AAX6SB38_HETGA</name>
<gene>
    <name evidence="4" type="primary">LOC101702667</name>
</gene>
<evidence type="ECO:0000313" key="4">
    <source>
        <dbReference type="RefSeq" id="XP_021106576.1"/>
    </source>
</evidence>
<dbReference type="AlphaFoldDB" id="A0AAX6SB38"/>
<keyword evidence="1" id="KW-0812">Transmembrane</keyword>
<protein>
    <submittedName>
        <fullName evidence="4">Carcinoembryonic antigen-related cell adhesion molecule 3</fullName>
    </submittedName>
</protein>
<proteinExistence type="predicted"/>
<keyword evidence="1" id="KW-1133">Transmembrane helix</keyword>
<organism evidence="3 4">
    <name type="scientific">Heterocephalus glaber</name>
    <name type="common">Naked mole rat</name>
    <dbReference type="NCBI Taxonomy" id="10181"/>
    <lineage>
        <taxon>Eukaryota</taxon>
        <taxon>Metazoa</taxon>
        <taxon>Chordata</taxon>
        <taxon>Craniata</taxon>
        <taxon>Vertebrata</taxon>
        <taxon>Euteleostomi</taxon>
        <taxon>Mammalia</taxon>
        <taxon>Eutheria</taxon>
        <taxon>Euarchontoglires</taxon>
        <taxon>Glires</taxon>
        <taxon>Rodentia</taxon>
        <taxon>Hystricomorpha</taxon>
        <taxon>Bathyergidae</taxon>
        <taxon>Heterocephalus</taxon>
    </lineage>
</organism>
<keyword evidence="1" id="KW-0472">Membrane</keyword>
<accession>A0AAX6SB38</accession>
<evidence type="ECO:0000256" key="1">
    <source>
        <dbReference type="SAM" id="Phobius"/>
    </source>
</evidence>
<feature type="signal peptide" evidence="2">
    <location>
        <begin position="1"/>
        <end position="24"/>
    </location>
</feature>
<reference evidence="4" key="1">
    <citation type="submission" date="2025-08" db="UniProtKB">
        <authorList>
            <consortium name="RefSeq"/>
        </authorList>
    </citation>
    <scope>IDENTIFICATION</scope>
</reference>
<feature type="chain" id="PRO_5043713630" evidence="2">
    <location>
        <begin position="25"/>
        <end position="97"/>
    </location>
</feature>
<evidence type="ECO:0000313" key="3">
    <source>
        <dbReference type="Proteomes" id="UP000694906"/>
    </source>
</evidence>
<keyword evidence="2" id="KW-0732">Signal</keyword>
<dbReference type="RefSeq" id="XP_021106576.1">
    <property type="nucleotide sequence ID" value="XM_021250917.1"/>
</dbReference>
<keyword evidence="3" id="KW-1185">Reference proteome</keyword>
<dbReference type="GeneID" id="101702667"/>
<evidence type="ECO:0000256" key="2">
    <source>
        <dbReference type="SAM" id="SignalP"/>
    </source>
</evidence>